<organism evidence="1 2">
    <name type="scientific">Xenopus laevis</name>
    <name type="common">African clawed frog</name>
    <dbReference type="NCBI Taxonomy" id="8355"/>
    <lineage>
        <taxon>Eukaryota</taxon>
        <taxon>Metazoa</taxon>
        <taxon>Chordata</taxon>
        <taxon>Craniata</taxon>
        <taxon>Vertebrata</taxon>
        <taxon>Euteleostomi</taxon>
        <taxon>Amphibia</taxon>
        <taxon>Batrachia</taxon>
        <taxon>Anura</taxon>
        <taxon>Pipoidea</taxon>
        <taxon>Pipidae</taxon>
        <taxon>Xenopodinae</taxon>
        <taxon>Xenopus</taxon>
        <taxon>Xenopus</taxon>
    </lineage>
</organism>
<dbReference type="AlphaFoldDB" id="A0A974DV47"/>
<gene>
    <name evidence="1" type="ORF">XELAEV_18010890mg</name>
</gene>
<evidence type="ECO:0000313" key="2">
    <source>
        <dbReference type="Proteomes" id="UP000694892"/>
    </source>
</evidence>
<evidence type="ECO:0000313" key="1">
    <source>
        <dbReference type="EMBL" id="OCT98654.1"/>
    </source>
</evidence>
<reference evidence="2" key="1">
    <citation type="journal article" date="2016" name="Nature">
        <title>Genome evolution in the allotetraploid frog Xenopus laevis.</title>
        <authorList>
            <person name="Session A.M."/>
            <person name="Uno Y."/>
            <person name="Kwon T."/>
            <person name="Chapman J.A."/>
            <person name="Toyoda A."/>
            <person name="Takahashi S."/>
            <person name="Fukui A."/>
            <person name="Hikosaka A."/>
            <person name="Suzuki A."/>
            <person name="Kondo M."/>
            <person name="van Heeringen S.J."/>
            <person name="Quigley I."/>
            <person name="Heinz S."/>
            <person name="Ogino H."/>
            <person name="Ochi H."/>
            <person name="Hellsten U."/>
            <person name="Lyons J.B."/>
            <person name="Simakov O."/>
            <person name="Putnam N."/>
            <person name="Stites J."/>
            <person name="Kuroki Y."/>
            <person name="Tanaka T."/>
            <person name="Michiue T."/>
            <person name="Watanabe M."/>
            <person name="Bogdanovic O."/>
            <person name="Lister R."/>
            <person name="Georgiou G."/>
            <person name="Paranjpe S.S."/>
            <person name="van Kruijsbergen I."/>
            <person name="Shu S."/>
            <person name="Carlson J."/>
            <person name="Kinoshita T."/>
            <person name="Ohta Y."/>
            <person name="Mawaribuchi S."/>
            <person name="Jenkins J."/>
            <person name="Grimwood J."/>
            <person name="Schmutz J."/>
            <person name="Mitros T."/>
            <person name="Mozaffari S.V."/>
            <person name="Suzuki Y."/>
            <person name="Haramoto Y."/>
            <person name="Yamamoto T.S."/>
            <person name="Takagi C."/>
            <person name="Heald R."/>
            <person name="Miller K."/>
            <person name="Haudenschild C."/>
            <person name="Kitzman J."/>
            <person name="Nakayama T."/>
            <person name="Izutsu Y."/>
            <person name="Robert J."/>
            <person name="Fortriede J."/>
            <person name="Burns K."/>
            <person name="Lotay V."/>
            <person name="Karimi K."/>
            <person name="Yasuoka Y."/>
            <person name="Dichmann D.S."/>
            <person name="Flajnik M.F."/>
            <person name="Houston D.W."/>
            <person name="Shendure J."/>
            <person name="DuPasquier L."/>
            <person name="Vize P.D."/>
            <person name="Zorn A.M."/>
            <person name="Ito M."/>
            <person name="Marcotte E.M."/>
            <person name="Wallingford J.B."/>
            <person name="Ito Y."/>
            <person name="Asashima M."/>
            <person name="Ueno N."/>
            <person name="Matsuda Y."/>
            <person name="Veenstra G.J."/>
            <person name="Fujiyama A."/>
            <person name="Harland R.M."/>
            <person name="Taira M."/>
            <person name="Rokhsar D.S."/>
        </authorList>
    </citation>
    <scope>NUCLEOTIDE SEQUENCE [LARGE SCALE GENOMIC DNA]</scope>
    <source>
        <strain evidence="2">J</strain>
    </source>
</reference>
<protein>
    <submittedName>
        <fullName evidence="1">Uncharacterized protein</fullName>
    </submittedName>
</protein>
<sequence>MVCNAQGRVIFCSSNQPTASRGNGYRAFHQGRFLVQGIFIMAPQSPRHLKIMVPIPSMEPAHHPDISLDSIAIVFFQMPCFDIRSKSYYSYYTAGKLAQKYRANLLLNIYNCVASIKILHLFQQMSPSTFK</sequence>
<accession>A0A974DV47</accession>
<dbReference type="Proteomes" id="UP000694892">
    <property type="component" value="Chromosome 1S"/>
</dbReference>
<proteinExistence type="predicted"/>
<dbReference type="EMBL" id="CM004467">
    <property type="protein sequence ID" value="OCT98654.1"/>
    <property type="molecule type" value="Genomic_DNA"/>
</dbReference>
<name>A0A974DV47_XENLA</name>